<evidence type="ECO:0000313" key="2">
    <source>
        <dbReference type="Proteomes" id="UP000217790"/>
    </source>
</evidence>
<dbReference type="AlphaFoldDB" id="A0A2H3DUJ1"/>
<dbReference type="EMBL" id="KZ293652">
    <property type="protein sequence ID" value="PBK95132.1"/>
    <property type="molecule type" value="Genomic_DNA"/>
</dbReference>
<evidence type="ECO:0000313" key="1">
    <source>
        <dbReference type="EMBL" id="PBK95132.1"/>
    </source>
</evidence>
<dbReference type="InParanoid" id="A0A2H3DUJ1"/>
<sequence length="179" mass="19917">MNSIQGLGRRRPTCPPLLNSSPSVSIVYIHLSPPYLHSFKFITGRASLRSSWLSTNILTWSTSSVTLKFARLLSSCSGTSTLNDQSIVHRPQHVPNAFAVSIINGVSNPCVSGYVSMISWPYGSEIHFVERDVSLVSRDDYVSDTDLRYSSCVSFLFHEPRYGYRTFFAAPSYRPINGG</sequence>
<protein>
    <submittedName>
        <fullName evidence="1">Uncharacterized protein</fullName>
    </submittedName>
</protein>
<organism evidence="1 2">
    <name type="scientific">Armillaria gallica</name>
    <name type="common">Bulbous honey fungus</name>
    <name type="synonym">Armillaria bulbosa</name>
    <dbReference type="NCBI Taxonomy" id="47427"/>
    <lineage>
        <taxon>Eukaryota</taxon>
        <taxon>Fungi</taxon>
        <taxon>Dikarya</taxon>
        <taxon>Basidiomycota</taxon>
        <taxon>Agaricomycotina</taxon>
        <taxon>Agaricomycetes</taxon>
        <taxon>Agaricomycetidae</taxon>
        <taxon>Agaricales</taxon>
        <taxon>Marasmiineae</taxon>
        <taxon>Physalacriaceae</taxon>
        <taxon>Armillaria</taxon>
    </lineage>
</organism>
<dbReference type="Proteomes" id="UP000217790">
    <property type="component" value="Unassembled WGS sequence"/>
</dbReference>
<keyword evidence="2" id="KW-1185">Reference proteome</keyword>
<proteinExistence type="predicted"/>
<gene>
    <name evidence="1" type="ORF">ARMGADRAFT_787389</name>
</gene>
<name>A0A2H3DUJ1_ARMGA</name>
<accession>A0A2H3DUJ1</accession>
<reference evidence="2" key="1">
    <citation type="journal article" date="2017" name="Nat. Ecol. Evol.">
        <title>Genome expansion and lineage-specific genetic innovations in the forest pathogenic fungi Armillaria.</title>
        <authorList>
            <person name="Sipos G."/>
            <person name="Prasanna A.N."/>
            <person name="Walter M.C."/>
            <person name="O'Connor E."/>
            <person name="Balint B."/>
            <person name="Krizsan K."/>
            <person name="Kiss B."/>
            <person name="Hess J."/>
            <person name="Varga T."/>
            <person name="Slot J."/>
            <person name="Riley R."/>
            <person name="Boka B."/>
            <person name="Rigling D."/>
            <person name="Barry K."/>
            <person name="Lee J."/>
            <person name="Mihaltcheva S."/>
            <person name="LaButti K."/>
            <person name="Lipzen A."/>
            <person name="Waldron R."/>
            <person name="Moloney N.M."/>
            <person name="Sperisen C."/>
            <person name="Kredics L."/>
            <person name="Vagvoelgyi C."/>
            <person name="Patrignani A."/>
            <person name="Fitzpatrick D."/>
            <person name="Nagy I."/>
            <person name="Doyle S."/>
            <person name="Anderson J.B."/>
            <person name="Grigoriev I.V."/>
            <person name="Gueldener U."/>
            <person name="Muensterkoetter M."/>
            <person name="Nagy L.G."/>
        </authorList>
    </citation>
    <scope>NUCLEOTIDE SEQUENCE [LARGE SCALE GENOMIC DNA]</scope>
    <source>
        <strain evidence="2">Ar21-2</strain>
    </source>
</reference>